<reference evidence="1 2" key="1">
    <citation type="submission" date="2021-06" db="EMBL/GenBank/DDBJ databases">
        <title>Caerostris extrusa draft genome.</title>
        <authorList>
            <person name="Kono N."/>
            <person name="Arakawa K."/>
        </authorList>
    </citation>
    <scope>NUCLEOTIDE SEQUENCE [LARGE SCALE GENOMIC DNA]</scope>
</reference>
<evidence type="ECO:0000313" key="1">
    <source>
        <dbReference type="EMBL" id="GIX91828.1"/>
    </source>
</evidence>
<protein>
    <submittedName>
        <fullName evidence="1">Uncharacterized protein</fullName>
    </submittedName>
</protein>
<name>A0AAV4P4A7_CAEEX</name>
<dbReference type="AlphaFoldDB" id="A0AAV4P4A7"/>
<dbReference type="EMBL" id="BPLR01021618">
    <property type="protein sequence ID" value="GIX91828.1"/>
    <property type="molecule type" value="Genomic_DNA"/>
</dbReference>
<accession>A0AAV4P4A7</accession>
<dbReference type="Proteomes" id="UP001054945">
    <property type="component" value="Unassembled WGS sequence"/>
</dbReference>
<organism evidence="1 2">
    <name type="scientific">Caerostris extrusa</name>
    <name type="common">Bark spider</name>
    <name type="synonym">Caerostris bankana</name>
    <dbReference type="NCBI Taxonomy" id="172846"/>
    <lineage>
        <taxon>Eukaryota</taxon>
        <taxon>Metazoa</taxon>
        <taxon>Ecdysozoa</taxon>
        <taxon>Arthropoda</taxon>
        <taxon>Chelicerata</taxon>
        <taxon>Arachnida</taxon>
        <taxon>Araneae</taxon>
        <taxon>Araneomorphae</taxon>
        <taxon>Entelegynae</taxon>
        <taxon>Araneoidea</taxon>
        <taxon>Araneidae</taxon>
        <taxon>Caerostris</taxon>
    </lineage>
</organism>
<sequence>MCRSRTGVAWELFGQKMAIFSGAEHKMEFNQYFSEAEKRTETPVEQHSSILRNVKLSPLFPAPSTSNSISRTPTRFYPIPSRLPLYSEQVGKTEVKMGPLPVTLKSLKFQGFDVYLFIIFTLTVLERGKNSFWGFFVSLLLFF</sequence>
<comment type="caution">
    <text evidence="1">The sequence shown here is derived from an EMBL/GenBank/DDBJ whole genome shotgun (WGS) entry which is preliminary data.</text>
</comment>
<gene>
    <name evidence="1" type="ORF">CEXT_288101</name>
</gene>
<keyword evidence="2" id="KW-1185">Reference proteome</keyword>
<evidence type="ECO:0000313" key="2">
    <source>
        <dbReference type="Proteomes" id="UP001054945"/>
    </source>
</evidence>
<proteinExistence type="predicted"/>